<feature type="compositionally biased region" description="Basic and acidic residues" evidence="5">
    <location>
        <begin position="429"/>
        <end position="440"/>
    </location>
</feature>
<protein>
    <recommendedName>
        <fullName evidence="6">Histone deacetylase interacting domain-containing protein</fullName>
    </recommendedName>
</protein>
<dbReference type="OrthoDB" id="10265969at2759"/>
<name>A0A9D4Z4F3_ADICA</name>
<dbReference type="Gene3D" id="1.20.1160.11">
    <property type="entry name" value="Paired amphipathic helix"/>
    <property type="match status" value="1"/>
</dbReference>
<dbReference type="EMBL" id="JABFUD020000023">
    <property type="protein sequence ID" value="KAI5060894.1"/>
    <property type="molecule type" value="Genomic_DNA"/>
</dbReference>
<evidence type="ECO:0000259" key="6">
    <source>
        <dbReference type="SMART" id="SM00761"/>
    </source>
</evidence>
<keyword evidence="8" id="KW-1185">Reference proteome</keyword>
<proteinExistence type="predicted"/>
<evidence type="ECO:0000256" key="3">
    <source>
        <dbReference type="ARBA" id="ARBA00023242"/>
    </source>
</evidence>
<evidence type="ECO:0000256" key="5">
    <source>
        <dbReference type="SAM" id="MobiDB-lite"/>
    </source>
</evidence>
<dbReference type="InterPro" id="IPR039774">
    <property type="entry name" value="Sin3-like"/>
</dbReference>
<sequence>MTRKKDRTVVAKRWFGITCDGSNEQFKAFVPEGYKLENIPKKPAAISQALAFVRKIKARDENLHRRFQNILSSFMKDEHQAQHVYNEVTDIWKNCPDLKEEFLCFLPEDSNKCFFSQVHMETSEVKIPQTGEMQHDLVCFKTCPKKSVDQSNEFQLQSPAHSKVRECEKQLDRDKTEHGWLVSDQELVEENKQAFIEQKERISERFDDRPRGSEQIRHPAVPIGIVLNRNLVYLRLMKSILSEKKKFDEYLQCLATYSDGVTTVEDFVLQVADMCSESPELIGSSMDLVRQCESAGKNLQRFSLENYIKAGGFGSMPSIFTKIIKAGFQPTYRKRSSCTTSLEQDKHERYSTKETPNEKSSHATCKKSKERENNKENLYDKFSHITNNDGLVQCNDNRHFQGQVLPCNHQQDNRHTFKDKSCHVTTNKSVEKENSKRHPLIENPLNKSSRATSSSKYSNKPLSKLDSTKWEQCTPSYRLLPDDYPLPKVGSRLDEDCHVLNDKWVSATSGSEDYSFKCMCKNKYEKILRQCEDDRTDLDILLEYARSTIIGLEKLLKRSSKPGEVVVENYITDLHRRLISHIYHGCGPEVVGCLHQKAGIVAPLILMRIKQKQKEWLKYKAEMSKVWAEVFAKNYEESLDYNSVYNRQQEMISEPTTHIPDVMLEYPDTELRKDIPTILQCSAKEDCSNTDLTGLVHVWKEHLEPVFGLHYDCREDKEDLEYKLKDIGTKSDQSIPQRDGYDELKYLEADEKACAASNGECSTQLVHIEPYEKDEREILPLS</sequence>
<dbReference type="SUPFAM" id="SSF47762">
    <property type="entry name" value="PAH2 domain"/>
    <property type="match status" value="1"/>
</dbReference>
<evidence type="ECO:0000256" key="2">
    <source>
        <dbReference type="ARBA" id="ARBA00022491"/>
    </source>
</evidence>
<reference evidence="7" key="1">
    <citation type="submission" date="2021-01" db="EMBL/GenBank/DDBJ databases">
        <title>Adiantum capillus-veneris genome.</title>
        <authorList>
            <person name="Fang Y."/>
            <person name="Liao Q."/>
        </authorList>
    </citation>
    <scope>NUCLEOTIDE SEQUENCE</scope>
    <source>
        <strain evidence="7">H3</strain>
        <tissue evidence="7">Leaf</tissue>
    </source>
</reference>
<gene>
    <name evidence="7" type="ORF">GOP47_0023399</name>
</gene>
<evidence type="ECO:0000256" key="1">
    <source>
        <dbReference type="ARBA" id="ARBA00004123"/>
    </source>
</evidence>
<organism evidence="7 8">
    <name type="scientific">Adiantum capillus-veneris</name>
    <name type="common">Maidenhair fern</name>
    <dbReference type="NCBI Taxonomy" id="13818"/>
    <lineage>
        <taxon>Eukaryota</taxon>
        <taxon>Viridiplantae</taxon>
        <taxon>Streptophyta</taxon>
        <taxon>Embryophyta</taxon>
        <taxon>Tracheophyta</taxon>
        <taxon>Polypodiopsida</taxon>
        <taxon>Polypodiidae</taxon>
        <taxon>Polypodiales</taxon>
        <taxon>Pteridineae</taxon>
        <taxon>Pteridaceae</taxon>
        <taxon>Vittarioideae</taxon>
        <taxon>Adiantum</taxon>
    </lineage>
</organism>
<dbReference type="InterPro" id="IPR036600">
    <property type="entry name" value="PAH_sf"/>
</dbReference>
<accession>A0A9D4Z4F3</accession>
<dbReference type="AlphaFoldDB" id="A0A9D4Z4F3"/>
<dbReference type="GO" id="GO:0000122">
    <property type="term" value="P:negative regulation of transcription by RNA polymerase II"/>
    <property type="evidence" value="ECO:0007669"/>
    <property type="project" value="TreeGrafter"/>
</dbReference>
<comment type="caution">
    <text evidence="7">The sequence shown here is derived from an EMBL/GenBank/DDBJ whole genome shotgun (WGS) entry which is preliminary data.</text>
</comment>
<keyword evidence="2" id="KW-0678">Repressor</keyword>
<dbReference type="GO" id="GO:0000785">
    <property type="term" value="C:chromatin"/>
    <property type="evidence" value="ECO:0007669"/>
    <property type="project" value="TreeGrafter"/>
</dbReference>
<comment type="subcellular location">
    <subcellularLocation>
        <location evidence="1 4">Nucleus</location>
    </subcellularLocation>
</comment>
<dbReference type="PANTHER" id="PTHR12346:SF0">
    <property type="entry name" value="SIN3A, ISOFORM G"/>
    <property type="match status" value="1"/>
</dbReference>
<evidence type="ECO:0000313" key="8">
    <source>
        <dbReference type="Proteomes" id="UP000886520"/>
    </source>
</evidence>
<dbReference type="GO" id="GO:0000118">
    <property type="term" value="C:histone deacetylase complex"/>
    <property type="evidence" value="ECO:0007669"/>
    <property type="project" value="TreeGrafter"/>
</dbReference>
<dbReference type="GO" id="GO:0003714">
    <property type="term" value="F:transcription corepressor activity"/>
    <property type="evidence" value="ECO:0007669"/>
    <property type="project" value="InterPro"/>
</dbReference>
<keyword evidence="3 4" id="KW-0539">Nucleus</keyword>
<dbReference type="InterPro" id="IPR003822">
    <property type="entry name" value="PAH"/>
</dbReference>
<dbReference type="SMART" id="SM00761">
    <property type="entry name" value="HDAC_interact"/>
    <property type="match status" value="1"/>
</dbReference>
<evidence type="ECO:0000256" key="4">
    <source>
        <dbReference type="PROSITE-ProRule" id="PRU00810"/>
    </source>
</evidence>
<dbReference type="PANTHER" id="PTHR12346">
    <property type="entry name" value="SIN3B-RELATED"/>
    <property type="match status" value="1"/>
</dbReference>
<dbReference type="PROSITE" id="PS51477">
    <property type="entry name" value="PAH"/>
    <property type="match status" value="1"/>
</dbReference>
<feature type="region of interest" description="Disordered" evidence="5">
    <location>
        <begin position="338"/>
        <end position="373"/>
    </location>
</feature>
<feature type="compositionally biased region" description="Low complexity" evidence="5">
    <location>
        <begin position="447"/>
        <end position="460"/>
    </location>
</feature>
<feature type="compositionally biased region" description="Basic and acidic residues" evidence="5">
    <location>
        <begin position="343"/>
        <end position="373"/>
    </location>
</feature>
<feature type="region of interest" description="Disordered" evidence="5">
    <location>
        <begin position="424"/>
        <end position="462"/>
    </location>
</feature>
<dbReference type="Pfam" id="PF08295">
    <property type="entry name" value="Sin3_corepress"/>
    <property type="match status" value="1"/>
</dbReference>
<dbReference type="Proteomes" id="UP000886520">
    <property type="component" value="Chromosome 23"/>
</dbReference>
<evidence type="ECO:0000313" key="7">
    <source>
        <dbReference type="EMBL" id="KAI5060894.1"/>
    </source>
</evidence>
<feature type="domain" description="Histone deacetylase interacting" evidence="6">
    <location>
        <begin position="469"/>
        <end position="569"/>
    </location>
</feature>
<dbReference type="InterPro" id="IPR013194">
    <property type="entry name" value="HDAC_interact_dom"/>
</dbReference>